<evidence type="ECO:0000256" key="5">
    <source>
        <dbReference type="ARBA" id="ARBA00022840"/>
    </source>
</evidence>
<dbReference type="PANTHER" id="PTHR43394:SF1">
    <property type="entry name" value="ATP-BINDING CASSETTE SUB-FAMILY B MEMBER 10, MITOCHONDRIAL"/>
    <property type="match status" value="1"/>
</dbReference>
<dbReference type="InterPro" id="IPR011527">
    <property type="entry name" value="ABC1_TM_dom"/>
</dbReference>
<keyword evidence="5 12" id="KW-0067">ATP-binding</keyword>
<protein>
    <submittedName>
        <fullName evidence="12">Lipid A export ATP-binding/permease protein MsbA</fullName>
    </submittedName>
</protein>
<dbReference type="GO" id="GO:0016887">
    <property type="term" value="F:ATP hydrolysis activity"/>
    <property type="evidence" value="ECO:0007669"/>
    <property type="project" value="InterPro"/>
</dbReference>
<evidence type="ECO:0000256" key="2">
    <source>
        <dbReference type="ARBA" id="ARBA00022448"/>
    </source>
</evidence>
<evidence type="ECO:0000256" key="4">
    <source>
        <dbReference type="ARBA" id="ARBA00022741"/>
    </source>
</evidence>
<dbReference type="GO" id="GO:0016020">
    <property type="term" value="C:membrane"/>
    <property type="evidence" value="ECO:0007669"/>
    <property type="project" value="UniProtKB-SubCell"/>
</dbReference>
<organism evidence="12">
    <name type="scientific">hydrothermal vent metagenome</name>
    <dbReference type="NCBI Taxonomy" id="652676"/>
    <lineage>
        <taxon>unclassified sequences</taxon>
        <taxon>metagenomes</taxon>
        <taxon>ecological metagenomes</taxon>
    </lineage>
</organism>
<feature type="transmembrane region" description="Helical" evidence="9">
    <location>
        <begin position="169"/>
        <end position="189"/>
    </location>
</feature>
<evidence type="ECO:0000256" key="8">
    <source>
        <dbReference type="SAM" id="Coils"/>
    </source>
</evidence>
<dbReference type="PANTHER" id="PTHR43394">
    <property type="entry name" value="ATP-DEPENDENT PERMEASE MDL1, MITOCHONDRIAL"/>
    <property type="match status" value="1"/>
</dbReference>
<comment type="subcellular location">
    <subcellularLocation>
        <location evidence="1">Membrane</location>
        <topology evidence="1">Multi-pass membrane protein</topology>
    </subcellularLocation>
</comment>
<dbReference type="InterPro" id="IPR036640">
    <property type="entry name" value="ABC1_TM_sf"/>
</dbReference>
<dbReference type="Gene3D" id="1.20.1560.10">
    <property type="entry name" value="ABC transporter type 1, transmembrane domain"/>
    <property type="match status" value="1"/>
</dbReference>
<feature type="transmembrane region" description="Helical" evidence="9">
    <location>
        <begin position="143"/>
        <end position="163"/>
    </location>
</feature>
<keyword evidence="8" id="KW-0175">Coiled coil</keyword>
<dbReference type="PROSITE" id="PS50929">
    <property type="entry name" value="ABC_TM1F"/>
    <property type="match status" value="1"/>
</dbReference>
<dbReference type="PROSITE" id="PS00211">
    <property type="entry name" value="ABC_TRANSPORTER_1"/>
    <property type="match status" value="1"/>
</dbReference>
<dbReference type="GO" id="GO:0005524">
    <property type="term" value="F:ATP binding"/>
    <property type="evidence" value="ECO:0007669"/>
    <property type="project" value="UniProtKB-KW"/>
</dbReference>
<keyword evidence="3 9" id="KW-0812">Transmembrane</keyword>
<keyword evidence="4" id="KW-0547">Nucleotide-binding</keyword>
<dbReference type="GO" id="GO:0015421">
    <property type="term" value="F:ABC-type oligopeptide transporter activity"/>
    <property type="evidence" value="ECO:0007669"/>
    <property type="project" value="TreeGrafter"/>
</dbReference>
<dbReference type="EMBL" id="FAXA01000081">
    <property type="protein sequence ID" value="CUV01475.1"/>
    <property type="molecule type" value="Genomic_DNA"/>
</dbReference>
<dbReference type="InterPro" id="IPR039421">
    <property type="entry name" value="Type_1_exporter"/>
</dbReference>
<dbReference type="Pfam" id="PF00664">
    <property type="entry name" value="ABC_membrane"/>
    <property type="match status" value="1"/>
</dbReference>
<dbReference type="AlphaFoldDB" id="A0A160V8G8"/>
<sequence>MQILVRITKIAWQFRASLIFAYLSFLAAVGVSLLIPQLFGEAIDLLVEVDKGTVVGKVIETDTLLYLALAILGASILRGFLDFARTYCTDALSQKVSYDIRNSFYDKLQHLSFAYHDKEHTGDLMSKATADVEAIRRFVNMGLVRALEVVVRTIALVAILSLMNWELTLISLVFVPFIVIRSSMVMGRLRAMWTRVQQRMGEAVTILQENLVGIHVVKAFASEEFEKEKFARKAEELREEYYQSERLQGTNSAWMTFFFTAGLGLIIWYGGWEVIRGDLTAGGLTKFILYLNQLTFPIRMSSFIINSFSRAISSGTRLFDVLDAESPVVEKPNAQALERAQGLVEFEDISFAYEGRLPALQHVSISAKPNQITAILGAPGSGKSTIVNLLPRFYDVSEGRITIDGVDVRDFTLDSLRHNVGIVQQDVFLFSATIHDNIAYGVKDATREDVIRAAKVAQLHGHIDSLEDGYDTWVGERGSTLSGGQRQRLSIARSILIDPPVLILDDSTSSVDVQTERMIHQAMVNVMKDRTTFVIAHRLSTVREADLIIVLKDGQIAEQGNHEELLAANGIYQDIYDLQLQPQEELLLDASLTTDNRAGTLGVPRLAAETGDDD</sequence>
<feature type="transmembrane region" description="Helical" evidence="9">
    <location>
        <begin position="253"/>
        <end position="272"/>
    </location>
</feature>
<dbReference type="Gene3D" id="3.40.50.300">
    <property type="entry name" value="P-loop containing nucleotide triphosphate hydrolases"/>
    <property type="match status" value="1"/>
</dbReference>
<dbReference type="SMART" id="SM00382">
    <property type="entry name" value="AAA"/>
    <property type="match status" value="1"/>
</dbReference>
<keyword evidence="6 9" id="KW-1133">Transmembrane helix</keyword>
<dbReference type="FunFam" id="3.40.50.300:FF:000287">
    <property type="entry name" value="Multidrug ABC transporter ATP-binding protein"/>
    <property type="match status" value="1"/>
</dbReference>
<feature type="transmembrane region" description="Helical" evidence="9">
    <location>
        <begin position="12"/>
        <end position="35"/>
    </location>
</feature>
<feature type="transmembrane region" description="Helical" evidence="9">
    <location>
        <begin position="63"/>
        <end position="81"/>
    </location>
</feature>
<dbReference type="InterPro" id="IPR027417">
    <property type="entry name" value="P-loop_NTPase"/>
</dbReference>
<reference evidence="12" key="1">
    <citation type="submission" date="2015-10" db="EMBL/GenBank/DDBJ databases">
        <authorList>
            <person name="Gilbert D.G."/>
        </authorList>
    </citation>
    <scope>NUCLEOTIDE SEQUENCE</scope>
</reference>
<dbReference type="PROSITE" id="PS50893">
    <property type="entry name" value="ABC_TRANSPORTER_2"/>
    <property type="match status" value="1"/>
</dbReference>
<feature type="coiled-coil region" evidence="8">
    <location>
        <begin position="220"/>
        <end position="247"/>
    </location>
</feature>
<dbReference type="SUPFAM" id="SSF90123">
    <property type="entry name" value="ABC transporter transmembrane region"/>
    <property type="match status" value="1"/>
</dbReference>
<gene>
    <name evidence="12" type="ORF">MGWOODY_Clf1379</name>
</gene>
<dbReference type="CDD" id="cd18542">
    <property type="entry name" value="ABC_6TM_YknU_like"/>
    <property type="match status" value="1"/>
</dbReference>
<dbReference type="SUPFAM" id="SSF52540">
    <property type="entry name" value="P-loop containing nucleoside triphosphate hydrolases"/>
    <property type="match status" value="1"/>
</dbReference>
<evidence type="ECO:0000256" key="1">
    <source>
        <dbReference type="ARBA" id="ARBA00004141"/>
    </source>
</evidence>
<accession>A0A160V8G8</accession>
<feature type="domain" description="ABC transporter" evidence="10">
    <location>
        <begin position="344"/>
        <end position="578"/>
    </location>
</feature>
<feature type="domain" description="ABC transmembrane type-1" evidence="11">
    <location>
        <begin position="23"/>
        <end position="310"/>
    </location>
</feature>
<proteinExistence type="predicted"/>
<evidence type="ECO:0000256" key="3">
    <source>
        <dbReference type="ARBA" id="ARBA00022692"/>
    </source>
</evidence>
<evidence type="ECO:0000256" key="6">
    <source>
        <dbReference type="ARBA" id="ARBA00022989"/>
    </source>
</evidence>
<keyword evidence="7 9" id="KW-0472">Membrane</keyword>
<dbReference type="InterPro" id="IPR017871">
    <property type="entry name" value="ABC_transporter-like_CS"/>
</dbReference>
<dbReference type="Pfam" id="PF00005">
    <property type="entry name" value="ABC_tran"/>
    <property type="match status" value="1"/>
</dbReference>
<evidence type="ECO:0000259" key="11">
    <source>
        <dbReference type="PROSITE" id="PS50929"/>
    </source>
</evidence>
<dbReference type="InterPro" id="IPR003439">
    <property type="entry name" value="ABC_transporter-like_ATP-bd"/>
</dbReference>
<evidence type="ECO:0000256" key="9">
    <source>
        <dbReference type="SAM" id="Phobius"/>
    </source>
</evidence>
<keyword evidence="2" id="KW-0813">Transport</keyword>
<name>A0A160V8G8_9ZZZZ</name>
<evidence type="ECO:0000256" key="7">
    <source>
        <dbReference type="ARBA" id="ARBA00023136"/>
    </source>
</evidence>
<evidence type="ECO:0000259" key="10">
    <source>
        <dbReference type="PROSITE" id="PS50893"/>
    </source>
</evidence>
<dbReference type="InterPro" id="IPR003593">
    <property type="entry name" value="AAA+_ATPase"/>
</dbReference>
<evidence type="ECO:0000313" key="12">
    <source>
        <dbReference type="EMBL" id="CUV01475.1"/>
    </source>
</evidence>